<accession>A0A0P7ZH56</accession>
<dbReference type="Pfam" id="PF08984">
    <property type="entry name" value="DUF1858"/>
    <property type="match status" value="1"/>
</dbReference>
<dbReference type="AlphaFoldDB" id="A0A0P7ZH56"/>
<feature type="domain" description="DUF1858" evidence="1">
    <location>
        <begin position="5"/>
        <end position="56"/>
    </location>
</feature>
<sequence length="67" mass="7793">MVDKITKDNKLNDVITKYPATRDVFIKHGMPKYVGRLPSENLEFFCRMHRVDINQLLDELNKAAETA</sequence>
<gene>
    <name evidence="2" type="ORF">MPEBLZ_01142</name>
</gene>
<dbReference type="InterPro" id="IPR015077">
    <property type="entry name" value="DUF1858"/>
</dbReference>
<comment type="caution">
    <text evidence="2">The sequence shown here is derived from an EMBL/GenBank/DDBJ whole genome shotgun (WGS) entry which is preliminary data.</text>
</comment>
<dbReference type="Gene3D" id="1.10.3910.10">
    <property type="entry name" value="SP0561-like"/>
    <property type="match status" value="1"/>
</dbReference>
<dbReference type="SUPFAM" id="SSF140683">
    <property type="entry name" value="SP0561-like"/>
    <property type="match status" value="1"/>
</dbReference>
<organism evidence="2 3">
    <name type="scientific">Candidatus Methanoperedens nitratireducens</name>
    <dbReference type="NCBI Taxonomy" id="1392998"/>
    <lineage>
        <taxon>Archaea</taxon>
        <taxon>Methanobacteriati</taxon>
        <taxon>Methanobacteriota</taxon>
        <taxon>Stenosarchaea group</taxon>
        <taxon>Methanomicrobia</taxon>
        <taxon>Methanosarcinales</taxon>
        <taxon>ANME-2 cluster</taxon>
        <taxon>Candidatus Methanoperedentaceae</taxon>
        <taxon>Candidatus Methanoperedens</taxon>
    </lineage>
</organism>
<evidence type="ECO:0000313" key="2">
    <source>
        <dbReference type="EMBL" id="KPQ44281.1"/>
    </source>
</evidence>
<dbReference type="EMBL" id="LKCM01000100">
    <property type="protein sequence ID" value="KPQ44281.1"/>
    <property type="molecule type" value="Genomic_DNA"/>
</dbReference>
<evidence type="ECO:0000313" key="3">
    <source>
        <dbReference type="Proteomes" id="UP000050360"/>
    </source>
</evidence>
<protein>
    <recommendedName>
        <fullName evidence="1">DUF1858 domain-containing protein</fullName>
    </recommendedName>
</protein>
<dbReference type="InterPro" id="IPR038062">
    <property type="entry name" value="ScdA-like_N_sf"/>
</dbReference>
<proteinExistence type="predicted"/>
<evidence type="ECO:0000259" key="1">
    <source>
        <dbReference type="Pfam" id="PF08984"/>
    </source>
</evidence>
<dbReference type="Proteomes" id="UP000050360">
    <property type="component" value="Unassembled WGS sequence"/>
</dbReference>
<reference evidence="2 3" key="1">
    <citation type="submission" date="2015-09" db="EMBL/GenBank/DDBJ databases">
        <title>A metagenomics-based metabolic model of nitrate-dependent anaerobic oxidation of methane by Methanoperedens-like archaea.</title>
        <authorList>
            <person name="Arshad A."/>
            <person name="Speth D.R."/>
            <person name="De Graaf R.M."/>
            <person name="Op Den Camp H.J."/>
            <person name="Jetten M.S."/>
            <person name="Welte C.U."/>
        </authorList>
    </citation>
    <scope>NUCLEOTIDE SEQUENCE [LARGE SCALE GENOMIC DNA]</scope>
</reference>
<name>A0A0P7ZH56_9EURY</name>